<evidence type="ECO:0008006" key="5">
    <source>
        <dbReference type="Google" id="ProtNLM"/>
    </source>
</evidence>
<dbReference type="EMBL" id="CP134189">
    <property type="protein sequence ID" value="WPB04850.1"/>
    <property type="molecule type" value="Genomic_DNA"/>
</dbReference>
<organism evidence="1 3">
    <name type="scientific">Cercospora beticola</name>
    <name type="common">Sugarbeet leaf spot fungus</name>
    <dbReference type="NCBI Taxonomy" id="122368"/>
    <lineage>
        <taxon>Eukaryota</taxon>
        <taxon>Fungi</taxon>
        <taxon>Dikarya</taxon>
        <taxon>Ascomycota</taxon>
        <taxon>Pezizomycotina</taxon>
        <taxon>Dothideomycetes</taxon>
        <taxon>Dothideomycetidae</taxon>
        <taxon>Mycosphaerellales</taxon>
        <taxon>Mycosphaerellaceae</taxon>
        <taxon>Cercospora</taxon>
    </lineage>
</organism>
<evidence type="ECO:0000313" key="2">
    <source>
        <dbReference type="EMBL" id="WPB04850.1"/>
    </source>
</evidence>
<dbReference type="Proteomes" id="UP001302367">
    <property type="component" value="Chromosome 6"/>
</dbReference>
<reference evidence="2 4" key="2">
    <citation type="submission" date="2023-09" db="EMBL/GenBank/DDBJ databases">
        <title>Complete-Gapless Cercospora beticola genome.</title>
        <authorList>
            <person name="Wyatt N.A."/>
            <person name="Spanner R.E."/>
            <person name="Bolton M.D."/>
        </authorList>
    </citation>
    <scope>NUCLEOTIDE SEQUENCE [LARGE SCALE GENOMIC DNA]</scope>
    <source>
        <strain evidence="2">Cb09-40</strain>
    </source>
</reference>
<dbReference type="EMBL" id="LKMD01000104">
    <property type="protein sequence ID" value="PIA94935.1"/>
    <property type="molecule type" value="Genomic_DNA"/>
</dbReference>
<dbReference type="Proteomes" id="UP000230605">
    <property type="component" value="Chromosome 6"/>
</dbReference>
<evidence type="ECO:0000313" key="1">
    <source>
        <dbReference type="EMBL" id="PIA94935.1"/>
    </source>
</evidence>
<reference evidence="1 3" key="1">
    <citation type="submission" date="2015-10" db="EMBL/GenBank/DDBJ databases">
        <title>The cercosporin biosynthetic gene cluster was horizontally transferred to several fungal lineages and shown to be expanded in Cercospora beticola based on microsynteny with recipient genomes.</title>
        <authorList>
            <person name="De Jonge R."/>
            <person name="Ebert M.K."/>
            <person name="Suttle J.C."/>
            <person name="Jurick Ii W.M."/>
            <person name="Secor G.A."/>
            <person name="Thomma B.P."/>
            <person name="Van De Peer Y."/>
            <person name="Bolton M.D."/>
        </authorList>
    </citation>
    <scope>NUCLEOTIDE SEQUENCE [LARGE SCALE GENOMIC DNA]</scope>
    <source>
        <strain evidence="1 3">09-40</strain>
    </source>
</reference>
<dbReference type="OrthoDB" id="3758478at2759"/>
<proteinExistence type="predicted"/>
<accession>A0A2G5HQY6</accession>
<dbReference type="AlphaFoldDB" id="A0A2G5HQY6"/>
<name>A0A2G5HQY6_CERBT</name>
<evidence type="ECO:0000313" key="3">
    <source>
        <dbReference type="Proteomes" id="UP000230605"/>
    </source>
</evidence>
<gene>
    <name evidence="1" type="ORF">CB0940_08281</name>
    <name evidence="2" type="ORF">RHO25_009497</name>
</gene>
<keyword evidence="4" id="KW-1185">Reference proteome</keyword>
<protein>
    <recommendedName>
        <fullName evidence="5">SnoaL-like domain-containing protein</fullName>
    </recommendedName>
</protein>
<evidence type="ECO:0000313" key="4">
    <source>
        <dbReference type="Proteomes" id="UP001302367"/>
    </source>
</evidence>
<sequence>MQELYATIEETALGFVASVGNETRDQYLAAEFEATYAPLQDEIPHDIPIGELDNPTYTHYFSSHLDRLSIEADKRLLDSVIDPKKRKAWLWYQLELENAEQLLGAPFEKVVMEVIWMIEFTEDGKKIVRCKQYLDTVACDTFFPEQARAVEAAQESFPATDSDADEAAHIQVTSLTTTEDEDAANDFLQGLTVSRS</sequence>